<accession>A0A3D8IKQ2</accession>
<dbReference type="PANTHER" id="PTHR42756">
    <property type="entry name" value="TRANSCRIPTIONAL REGULATOR, MARR"/>
    <property type="match status" value="1"/>
</dbReference>
<dbReference type="InterPro" id="IPR036390">
    <property type="entry name" value="WH_DNA-bd_sf"/>
</dbReference>
<keyword evidence="3" id="KW-0804">Transcription</keyword>
<proteinExistence type="predicted"/>
<dbReference type="GO" id="GO:0003700">
    <property type="term" value="F:DNA-binding transcription factor activity"/>
    <property type="evidence" value="ECO:0007669"/>
    <property type="project" value="InterPro"/>
</dbReference>
<dbReference type="InterPro" id="IPR000835">
    <property type="entry name" value="HTH_MarR-typ"/>
</dbReference>
<dbReference type="RefSeq" id="WP_115543065.1">
    <property type="nucleotide sequence ID" value="NZ_NXLQ01000010.1"/>
</dbReference>
<dbReference type="OrthoDB" id="5327581at2"/>
<evidence type="ECO:0000313" key="6">
    <source>
        <dbReference type="Proteomes" id="UP000256379"/>
    </source>
</evidence>
<dbReference type="Gene3D" id="1.10.10.10">
    <property type="entry name" value="Winged helix-like DNA-binding domain superfamily/Winged helix DNA-binding domain"/>
    <property type="match status" value="1"/>
</dbReference>
<dbReference type="SUPFAM" id="SSF46785">
    <property type="entry name" value="Winged helix' DNA-binding domain"/>
    <property type="match status" value="1"/>
</dbReference>
<evidence type="ECO:0000256" key="2">
    <source>
        <dbReference type="ARBA" id="ARBA00023125"/>
    </source>
</evidence>
<dbReference type="PANTHER" id="PTHR42756:SF1">
    <property type="entry name" value="TRANSCRIPTIONAL REPRESSOR OF EMRAB OPERON"/>
    <property type="match status" value="1"/>
</dbReference>
<name>A0A3D8IKQ2_9HELI</name>
<dbReference type="PROSITE" id="PS50995">
    <property type="entry name" value="HTH_MARR_2"/>
    <property type="match status" value="1"/>
</dbReference>
<dbReference type="Pfam" id="PF12802">
    <property type="entry name" value="MarR_2"/>
    <property type="match status" value="1"/>
</dbReference>
<evidence type="ECO:0000256" key="3">
    <source>
        <dbReference type="ARBA" id="ARBA00023163"/>
    </source>
</evidence>
<sequence length="162" mass="18763">MKTHQNDEIPNEILRFLENQSKEHIGPHLFLATRKMKKFIINHLRKFDIGFEQVGVMHTLHVAHLNINQLAKVMYKDRGTISRCVESLCAKGYVVKIKSTKDQRIHTAKLTPAGEQFLESLEHLFTNTIGCIENLFTPEENTQFHHLLDKLVDSISKNETMK</sequence>
<dbReference type="AlphaFoldDB" id="A0A3D8IKQ2"/>
<organism evidence="5 6">
    <name type="scientific">Helicobacter didelphidarum</name>
    <dbReference type="NCBI Taxonomy" id="2040648"/>
    <lineage>
        <taxon>Bacteria</taxon>
        <taxon>Pseudomonadati</taxon>
        <taxon>Campylobacterota</taxon>
        <taxon>Epsilonproteobacteria</taxon>
        <taxon>Campylobacterales</taxon>
        <taxon>Helicobacteraceae</taxon>
        <taxon>Helicobacter</taxon>
    </lineage>
</organism>
<keyword evidence="1" id="KW-0805">Transcription regulation</keyword>
<dbReference type="PRINTS" id="PR00598">
    <property type="entry name" value="HTHMARR"/>
</dbReference>
<comment type="caution">
    <text evidence="5">The sequence shown here is derived from an EMBL/GenBank/DDBJ whole genome shotgun (WGS) entry which is preliminary data.</text>
</comment>
<reference evidence="5 6" key="1">
    <citation type="submission" date="2018-04" db="EMBL/GenBank/DDBJ databases">
        <title>Novel Campyloabacter and Helicobacter Species and Strains.</title>
        <authorList>
            <person name="Mannion A.J."/>
            <person name="Shen Z."/>
            <person name="Fox J.G."/>
        </authorList>
    </citation>
    <scope>NUCLEOTIDE SEQUENCE [LARGE SCALE GENOMIC DNA]</scope>
    <source>
        <strain evidence="5 6">MIT 17-337</strain>
    </source>
</reference>
<dbReference type="EMBL" id="NXLQ01000010">
    <property type="protein sequence ID" value="RDU65789.1"/>
    <property type="molecule type" value="Genomic_DNA"/>
</dbReference>
<dbReference type="InterPro" id="IPR036388">
    <property type="entry name" value="WH-like_DNA-bd_sf"/>
</dbReference>
<evidence type="ECO:0000313" key="5">
    <source>
        <dbReference type="EMBL" id="RDU65789.1"/>
    </source>
</evidence>
<dbReference type="GO" id="GO:0003677">
    <property type="term" value="F:DNA binding"/>
    <property type="evidence" value="ECO:0007669"/>
    <property type="project" value="UniProtKB-KW"/>
</dbReference>
<dbReference type="SMART" id="SM00347">
    <property type="entry name" value="HTH_MARR"/>
    <property type="match status" value="1"/>
</dbReference>
<protein>
    <submittedName>
        <fullName evidence="5">MarR family transcriptional regulator</fullName>
    </submittedName>
</protein>
<gene>
    <name evidence="5" type="ORF">CQA53_05715</name>
</gene>
<keyword evidence="6" id="KW-1185">Reference proteome</keyword>
<dbReference type="Proteomes" id="UP000256379">
    <property type="component" value="Unassembled WGS sequence"/>
</dbReference>
<evidence type="ECO:0000256" key="1">
    <source>
        <dbReference type="ARBA" id="ARBA00023015"/>
    </source>
</evidence>
<feature type="domain" description="HTH marR-type" evidence="4">
    <location>
        <begin position="22"/>
        <end position="153"/>
    </location>
</feature>
<keyword evidence="2" id="KW-0238">DNA-binding</keyword>
<evidence type="ECO:0000259" key="4">
    <source>
        <dbReference type="PROSITE" id="PS50995"/>
    </source>
</evidence>